<reference evidence="2" key="1">
    <citation type="submission" date="2018-05" db="EMBL/GenBank/DDBJ databases">
        <authorList>
            <person name="Lanie J.A."/>
            <person name="Ng W.-L."/>
            <person name="Kazmierczak K.M."/>
            <person name="Andrzejewski T.M."/>
            <person name="Davidsen T.M."/>
            <person name="Wayne K.J."/>
            <person name="Tettelin H."/>
            <person name="Glass J.I."/>
            <person name="Rusch D."/>
            <person name="Podicherti R."/>
            <person name="Tsui H.-C.T."/>
            <person name="Winkler M.E."/>
        </authorList>
    </citation>
    <scope>NUCLEOTIDE SEQUENCE</scope>
</reference>
<accession>A0A381YKU4</accession>
<dbReference type="AlphaFoldDB" id="A0A381YKU4"/>
<evidence type="ECO:0000313" key="2">
    <source>
        <dbReference type="EMBL" id="SVA77077.1"/>
    </source>
</evidence>
<sequence length="145" mass="15337">MAIAALSAHGRDDQVRGKAFRVALRFACGHAVVLGASAAAVLLFGWQVPVVLERGGELVSGWLLVVLGGMGFWVLINREVYTPAHVHLSNLARYLNFGSQNQRSAHALHSYIPTALGAIFAVSGLRALTLLTSFSGAGAENESLL</sequence>
<feature type="transmembrane region" description="Helical" evidence="1">
    <location>
        <begin position="22"/>
        <end position="46"/>
    </location>
</feature>
<gene>
    <name evidence="2" type="ORF">METZ01_LOCUS129931</name>
</gene>
<protein>
    <submittedName>
        <fullName evidence="2">Uncharacterized protein</fullName>
    </submittedName>
</protein>
<dbReference type="EMBL" id="UINC01018363">
    <property type="protein sequence ID" value="SVA77077.1"/>
    <property type="molecule type" value="Genomic_DNA"/>
</dbReference>
<feature type="transmembrane region" description="Helical" evidence="1">
    <location>
        <begin position="58"/>
        <end position="76"/>
    </location>
</feature>
<proteinExistence type="predicted"/>
<evidence type="ECO:0000256" key="1">
    <source>
        <dbReference type="SAM" id="Phobius"/>
    </source>
</evidence>
<organism evidence="2">
    <name type="scientific">marine metagenome</name>
    <dbReference type="NCBI Taxonomy" id="408172"/>
    <lineage>
        <taxon>unclassified sequences</taxon>
        <taxon>metagenomes</taxon>
        <taxon>ecological metagenomes</taxon>
    </lineage>
</organism>
<keyword evidence="1" id="KW-0472">Membrane</keyword>
<name>A0A381YKU4_9ZZZZ</name>
<keyword evidence="1" id="KW-0812">Transmembrane</keyword>
<feature type="non-terminal residue" evidence="2">
    <location>
        <position position="145"/>
    </location>
</feature>
<keyword evidence="1" id="KW-1133">Transmembrane helix</keyword>